<dbReference type="InterPro" id="IPR011453">
    <property type="entry name" value="DUF1559"/>
</dbReference>
<proteinExistence type="predicted"/>
<gene>
    <name evidence="2" type="ORF">FRUB_05321</name>
</gene>
<comment type="caution">
    <text evidence="2">The sequence shown here is derived from an EMBL/GenBank/DDBJ whole genome shotgun (WGS) entry which is preliminary data.</text>
</comment>
<organism evidence="2 3">
    <name type="scientific">Fimbriiglobus ruber</name>
    <dbReference type="NCBI Taxonomy" id="1908690"/>
    <lineage>
        <taxon>Bacteria</taxon>
        <taxon>Pseudomonadati</taxon>
        <taxon>Planctomycetota</taxon>
        <taxon>Planctomycetia</taxon>
        <taxon>Gemmatales</taxon>
        <taxon>Gemmataceae</taxon>
        <taxon>Fimbriiglobus</taxon>
    </lineage>
</organism>
<keyword evidence="3" id="KW-1185">Reference proteome</keyword>
<name>A0A225DFY6_9BACT</name>
<reference evidence="3" key="1">
    <citation type="submission" date="2017-06" db="EMBL/GenBank/DDBJ databases">
        <title>Genome analysis of Fimbriiglobus ruber SP5, the first member of the order Planctomycetales with confirmed chitinolytic capability.</title>
        <authorList>
            <person name="Ravin N.V."/>
            <person name="Rakitin A.L."/>
            <person name="Ivanova A.A."/>
            <person name="Beletsky A.V."/>
            <person name="Kulichevskaya I.S."/>
            <person name="Mardanov A.V."/>
            <person name="Dedysh S.N."/>
        </authorList>
    </citation>
    <scope>NUCLEOTIDE SEQUENCE [LARGE SCALE GENOMIC DNA]</scope>
    <source>
        <strain evidence="3">SP5</strain>
    </source>
</reference>
<dbReference type="EMBL" id="NIDE01000008">
    <property type="protein sequence ID" value="OWK40402.1"/>
    <property type="molecule type" value="Genomic_DNA"/>
</dbReference>
<dbReference type="PANTHER" id="PTHR30093">
    <property type="entry name" value="GENERAL SECRETION PATHWAY PROTEIN G"/>
    <property type="match status" value="1"/>
</dbReference>
<dbReference type="Gene3D" id="3.30.700.10">
    <property type="entry name" value="Glycoprotein, Type 4 Pilin"/>
    <property type="match status" value="1"/>
</dbReference>
<evidence type="ECO:0000259" key="1">
    <source>
        <dbReference type="Pfam" id="PF07596"/>
    </source>
</evidence>
<dbReference type="Proteomes" id="UP000214646">
    <property type="component" value="Unassembled WGS sequence"/>
</dbReference>
<accession>A0A225DFY6</accession>
<dbReference type="SUPFAM" id="SSF54523">
    <property type="entry name" value="Pili subunits"/>
    <property type="match status" value="1"/>
</dbReference>
<feature type="domain" description="DUF1559" evidence="1">
    <location>
        <begin position="23"/>
        <end position="95"/>
    </location>
</feature>
<dbReference type="AlphaFoldDB" id="A0A225DFY6"/>
<protein>
    <recommendedName>
        <fullName evidence="1">DUF1559 domain-containing protein</fullName>
    </recommendedName>
</protein>
<feature type="domain" description="DUF1559" evidence="1">
    <location>
        <begin position="138"/>
        <end position="247"/>
    </location>
</feature>
<sequence length="278" mass="28320">MIELLVVIAIIAILIGLLLPAVQKVRESAARMSSTNNLKQIGLSFHNYASANGDNLPHCASGPTLTGYGWTGYYPGAFYQLLPYLEQQAVYDQGAAGGTTVIKAFVSPADNSNPSPIATNLANLALTSYAANGNLVAVTAGSYPVTTNLGRVPDGTSGTILTSEQRMNCNATPTQLNTWMHFYPYQGLIAGGPAASPSTLVANAPPPPAGNLGGPTATCLQSAPSGSHTGIILTGMLDGSVRGITQTGASAAISGYPAATNWAAAMTPAGGEIPGANW</sequence>
<dbReference type="Pfam" id="PF07596">
    <property type="entry name" value="SBP_bac_10"/>
    <property type="match status" value="2"/>
</dbReference>
<evidence type="ECO:0000313" key="2">
    <source>
        <dbReference type="EMBL" id="OWK40402.1"/>
    </source>
</evidence>
<dbReference type="PANTHER" id="PTHR30093:SF2">
    <property type="entry name" value="TYPE II SECRETION SYSTEM PROTEIN H"/>
    <property type="match status" value="1"/>
</dbReference>
<evidence type="ECO:0000313" key="3">
    <source>
        <dbReference type="Proteomes" id="UP000214646"/>
    </source>
</evidence>
<dbReference type="InterPro" id="IPR045584">
    <property type="entry name" value="Pilin-like"/>
</dbReference>